<gene>
    <name evidence="1" type="ORF">L6452_06181</name>
</gene>
<accession>A0ACB9EI60</accession>
<reference evidence="1 2" key="2">
    <citation type="journal article" date="2022" name="Mol. Ecol. Resour.">
        <title>The genomes of chicory, endive, great burdock and yacon provide insights into Asteraceae paleo-polyploidization history and plant inulin production.</title>
        <authorList>
            <person name="Fan W."/>
            <person name="Wang S."/>
            <person name="Wang H."/>
            <person name="Wang A."/>
            <person name="Jiang F."/>
            <person name="Liu H."/>
            <person name="Zhao H."/>
            <person name="Xu D."/>
            <person name="Zhang Y."/>
        </authorList>
    </citation>
    <scope>NUCLEOTIDE SEQUENCE [LARGE SCALE GENOMIC DNA]</scope>
    <source>
        <strain evidence="2">cv. Niubang</strain>
    </source>
</reference>
<keyword evidence="2" id="KW-1185">Reference proteome</keyword>
<name>A0ACB9EI60_ARCLA</name>
<dbReference type="EMBL" id="CM042048">
    <property type="protein sequence ID" value="KAI3758614.1"/>
    <property type="molecule type" value="Genomic_DNA"/>
</dbReference>
<protein>
    <submittedName>
        <fullName evidence="1">Uncharacterized protein</fullName>
    </submittedName>
</protein>
<evidence type="ECO:0000313" key="2">
    <source>
        <dbReference type="Proteomes" id="UP001055879"/>
    </source>
</evidence>
<reference evidence="2" key="1">
    <citation type="journal article" date="2022" name="Mol. Ecol. Resour.">
        <title>The genomes of chicory, endive, great burdock and yacon provide insights into Asteraceae palaeo-polyploidization history and plant inulin production.</title>
        <authorList>
            <person name="Fan W."/>
            <person name="Wang S."/>
            <person name="Wang H."/>
            <person name="Wang A."/>
            <person name="Jiang F."/>
            <person name="Liu H."/>
            <person name="Zhao H."/>
            <person name="Xu D."/>
            <person name="Zhang Y."/>
        </authorList>
    </citation>
    <scope>NUCLEOTIDE SEQUENCE [LARGE SCALE GENOMIC DNA]</scope>
    <source>
        <strain evidence="2">cv. Niubang</strain>
    </source>
</reference>
<comment type="caution">
    <text evidence="1">The sequence shown here is derived from an EMBL/GenBank/DDBJ whole genome shotgun (WGS) entry which is preliminary data.</text>
</comment>
<dbReference type="Proteomes" id="UP001055879">
    <property type="component" value="Linkage Group LG02"/>
</dbReference>
<proteinExistence type="predicted"/>
<organism evidence="1 2">
    <name type="scientific">Arctium lappa</name>
    <name type="common">Greater burdock</name>
    <name type="synonym">Lappa major</name>
    <dbReference type="NCBI Taxonomy" id="4217"/>
    <lineage>
        <taxon>Eukaryota</taxon>
        <taxon>Viridiplantae</taxon>
        <taxon>Streptophyta</taxon>
        <taxon>Embryophyta</taxon>
        <taxon>Tracheophyta</taxon>
        <taxon>Spermatophyta</taxon>
        <taxon>Magnoliopsida</taxon>
        <taxon>eudicotyledons</taxon>
        <taxon>Gunneridae</taxon>
        <taxon>Pentapetalae</taxon>
        <taxon>asterids</taxon>
        <taxon>campanulids</taxon>
        <taxon>Asterales</taxon>
        <taxon>Asteraceae</taxon>
        <taxon>Carduoideae</taxon>
        <taxon>Cardueae</taxon>
        <taxon>Arctiinae</taxon>
        <taxon>Arctium</taxon>
    </lineage>
</organism>
<sequence>MQQISYNGIYLYTYDLDVVHMALFPYSVSFFAFSRYVPSSKLCLSLPKGIVGGVYSKSAAVKATSNLKEFLVNNLKLHSRRGGKDMPLNMENLKPMFHALCPFVPIK</sequence>
<evidence type="ECO:0000313" key="1">
    <source>
        <dbReference type="EMBL" id="KAI3758614.1"/>
    </source>
</evidence>